<dbReference type="GO" id="GO:0061630">
    <property type="term" value="F:ubiquitin protein ligase activity"/>
    <property type="evidence" value="ECO:0007669"/>
    <property type="project" value="UniProtKB-UniRule"/>
</dbReference>
<keyword evidence="9" id="KW-1185">Reference proteome</keyword>
<keyword evidence="2 5" id="KW-0863">Zinc-finger</keyword>
<evidence type="ECO:0000313" key="9">
    <source>
        <dbReference type="Proteomes" id="UP000009168"/>
    </source>
</evidence>
<dbReference type="PANTHER" id="PTHR21497">
    <property type="entry name" value="UBIQUITIN LIGASE E3 ALPHA-RELATED"/>
    <property type="match status" value="1"/>
</dbReference>
<dbReference type="GO" id="GO:0000151">
    <property type="term" value="C:ubiquitin ligase complex"/>
    <property type="evidence" value="ECO:0007669"/>
    <property type="project" value="TreeGrafter"/>
</dbReference>
<evidence type="ECO:0000256" key="6">
    <source>
        <dbReference type="SAM" id="MobiDB-lite"/>
    </source>
</evidence>
<evidence type="ECO:0000256" key="3">
    <source>
        <dbReference type="ARBA" id="ARBA00022833"/>
    </source>
</evidence>
<keyword evidence="5" id="KW-0808">Transferase</keyword>
<evidence type="ECO:0000256" key="5">
    <source>
        <dbReference type="RuleBase" id="RU366018"/>
    </source>
</evidence>
<dbReference type="HOGENOM" id="CLU_244879_0_0_1"/>
<dbReference type="GeneID" id="7830657"/>
<dbReference type="UniPathway" id="UPA00143"/>
<evidence type="ECO:0000256" key="1">
    <source>
        <dbReference type="ARBA" id="ARBA00022723"/>
    </source>
</evidence>
<dbReference type="STRING" id="312017.I7M6M4"/>
<accession>I7M6M4</accession>
<dbReference type="CDD" id="cd19670">
    <property type="entry name" value="UBR-box_UBR1_2_3"/>
    <property type="match status" value="1"/>
</dbReference>
<dbReference type="SMART" id="SM00396">
    <property type="entry name" value="ZnF_UBR1"/>
    <property type="match status" value="1"/>
</dbReference>
<reference evidence="9" key="1">
    <citation type="journal article" date="2006" name="PLoS Biol.">
        <title>Macronuclear genome sequence of the ciliate Tetrahymena thermophila, a model eukaryote.</title>
        <authorList>
            <person name="Eisen J.A."/>
            <person name="Coyne R.S."/>
            <person name="Wu M."/>
            <person name="Wu D."/>
            <person name="Thiagarajan M."/>
            <person name="Wortman J.R."/>
            <person name="Badger J.H."/>
            <person name="Ren Q."/>
            <person name="Amedeo P."/>
            <person name="Jones K.M."/>
            <person name="Tallon L.J."/>
            <person name="Delcher A.L."/>
            <person name="Salzberg S.L."/>
            <person name="Silva J.C."/>
            <person name="Haas B.J."/>
            <person name="Majoros W.H."/>
            <person name="Farzad M."/>
            <person name="Carlton J.M."/>
            <person name="Smith R.K. Jr."/>
            <person name="Garg J."/>
            <person name="Pearlman R.E."/>
            <person name="Karrer K.M."/>
            <person name="Sun L."/>
            <person name="Manning G."/>
            <person name="Elde N.C."/>
            <person name="Turkewitz A.P."/>
            <person name="Asai D.J."/>
            <person name="Wilkes D.E."/>
            <person name="Wang Y."/>
            <person name="Cai H."/>
            <person name="Collins K."/>
            <person name="Stewart B.A."/>
            <person name="Lee S.R."/>
            <person name="Wilamowska K."/>
            <person name="Weinberg Z."/>
            <person name="Ruzzo W.L."/>
            <person name="Wloga D."/>
            <person name="Gaertig J."/>
            <person name="Frankel J."/>
            <person name="Tsao C.-C."/>
            <person name="Gorovsky M.A."/>
            <person name="Keeling P.J."/>
            <person name="Waller R.F."/>
            <person name="Patron N.J."/>
            <person name="Cherry J.M."/>
            <person name="Stover N.A."/>
            <person name="Krieger C.J."/>
            <person name="del Toro C."/>
            <person name="Ryder H.F."/>
            <person name="Williamson S.C."/>
            <person name="Barbeau R.A."/>
            <person name="Hamilton E.P."/>
            <person name="Orias E."/>
        </authorList>
    </citation>
    <scope>NUCLEOTIDE SEQUENCE [LARGE SCALE GENOMIC DNA]</scope>
    <source>
        <strain evidence="9">SB210</strain>
    </source>
</reference>
<dbReference type="GO" id="GO:0008270">
    <property type="term" value="F:zinc ion binding"/>
    <property type="evidence" value="ECO:0007669"/>
    <property type="project" value="UniProtKB-UniRule"/>
</dbReference>
<organism evidence="8 9">
    <name type="scientific">Tetrahymena thermophila (strain SB210)</name>
    <dbReference type="NCBI Taxonomy" id="312017"/>
    <lineage>
        <taxon>Eukaryota</taxon>
        <taxon>Sar</taxon>
        <taxon>Alveolata</taxon>
        <taxon>Ciliophora</taxon>
        <taxon>Intramacronucleata</taxon>
        <taxon>Oligohymenophorea</taxon>
        <taxon>Hymenostomatida</taxon>
        <taxon>Tetrahymenina</taxon>
        <taxon>Tetrahymenidae</taxon>
        <taxon>Tetrahymena</taxon>
    </lineage>
</organism>
<dbReference type="GO" id="GO:0005737">
    <property type="term" value="C:cytoplasm"/>
    <property type="evidence" value="ECO:0007669"/>
    <property type="project" value="TreeGrafter"/>
</dbReference>
<dbReference type="Pfam" id="PF02207">
    <property type="entry name" value="zf-UBR"/>
    <property type="match status" value="1"/>
</dbReference>
<comment type="similarity">
    <text evidence="5">Belongs to the E3 ubiquitin-protein ligase UBR1-like family.</text>
</comment>
<feature type="region of interest" description="Disordered" evidence="6">
    <location>
        <begin position="1"/>
        <end position="29"/>
    </location>
</feature>
<gene>
    <name evidence="8" type="ORF">TTHERM_00442290</name>
</gene>
<dbReference type="InParanoid" id="I7M6M4"/>
<feature type="domain" description="UBR-type" evidence="7">
    <location>
        <begin position="66"/>
        <end position="135"/>
    </location>
</feature>
<keyword evidence="5" id="KW-0833">Ubl conjugation pathway</keyword>
<protein>
    <recommendedName>
        <fullName evidence="5">E3 ubiquitin-protein ligase</fullName>
        <ecNumber evidence="5">2.3.2.27</ecNumber>
    </recommendedName>
</protein>
<dbReference type="KEGG" id="tet:TTHERM_00442290"/>
<evidence type="ECO:0000256" key="4">
    <source>
        <dbReference type="PROSITE-ProRule" id="PRU00508"/>
    </source>
</evidence>
<dbReference type="RefSeq" id="XP_001033142.1">
    <property type="nucleotide sequence ID" value="XM_001033142.1"/>
</dbReference>
<evidence type="ECO:0000259" key="7">
    <source>
        <dbReference type="PROSITE" id="PS51157"/>
    </source>
</evidence>
<dbReference type="GO" id="GO:0016567">
    <property type="term" value="P:protein ubiquitination"/>
    <property type="evidence" value="ECO:0007669"/>
    <property type="project" value="UniProtKB-UniRule"/>
</dbReference>
<dbReference type="PANTHER" id="PTHR21497:SF24">
    <property type="entry name" value="E3 UBIQUITIN-PROTEIN LIGASE UBR1"/>
    <property type="match status" value="1"/>
</dbReference>
<comment type="catalytic activity">
    <reaction evidence="5">
        <text>S-ubiquitinyl-[E2 ubiquitin-conjugating enzyme]-L-cysteine + [acceptor protein]-L-lysine = [E2 ubiquitin-conjugating enzyme]-L-cysteine + N(6)-ubiquitinyl-[acceptor protein]-L-lysine.</text>
        <dbReference type="EC" id="2.3.2.27"/>
    </reaction>
</comment>
<dbReference type="PROSITE" id="PS51157">
    <property type="entry name" value="ZF_UBR"/>
    <property type="match status" value="1"/>
</dbReference>
<dbReference type="GO" id="GO:0071596">
    <property type="term" value="P:ubiquitin-dependent protein catabolic process via the N-end rule pathway"/>
    <property type="evidence" value="ECO:0007669"/>
    <property type="project" value="UniProtKB-UniRule"/>
</dbReference>
<dbReference type="Proteomes" id="UP000009168">
    <property type="component" value="Unassembled WGS sequence"/>
</dbReference>
<dbReference type="OMA" id="IRNESYN"/>
<dbReference type="Gene3D" id="2.10.110.30">
    <property type="match status" value="1"/>
</dbReference>
<dbReference type="InterPro" id="IPR039164">
    <property type="entry name" value="UBR1-like"/>
</dbReference>
<name>I7M6M4_TETTS</name>
<proteinExistence type="inferred from homology"/>
<evidence type="ECO:0000256" key="2">
    <source>
        <dbReference type="ARBA" id="ARBA00022771"/>
    </source>
</evidence>
<keyword evidence="1 5" id="KW-0479">Metal-binding</keyword>
<comment type="function">
    <text evidence="5">Ubiquitin ligase protein which is a component of the N-end rule pathway. Recognizes and binds to proteins bearing specific N-terminal residues that are destabilizing according to the N-end rule, leading to their ubiquitination and subsequent degradation.</text>
</comment>
<dbReference type="InterPro" id="IPR003126">
    <property type="entry name" value="Znf_UBR"/>
</dbReference>
<dbReference type="EC" id="2.3.2.27" evidence="5"/>
<evidence type="ECO:0000313" key="8">
    <source>
        <dbReference type="EMBL" id="EAR85479.1"/>
    </source>
</evidence>
<comment type="pathway">
    <text evidence="5">Protein modification; protein ubiquitination.</text>
</comment>
<feature type="zinc finger region" description="UBR-type" evidence="4">
    <location>
        <begin position="66"/>
        <end position="135"/>
    </location>
</feature>
<keyword evidence="3 5" id="KW-0862">Zinc</keyword>
<sequence>MGNQESRQSSGQPSNRNSGQSQQNTNSQIQGNKKDEILSLLASMQLHQTQINNLNQQCSKYQNYTSCCNKIEGQVLFICLDCTINKQYGQCEECFINSNHLNHRFFMVKSSFETFCACGTNRNGQSSYTCKRHSLKKVINDSIEGHQLYLSSLDHILLSKIDSYFQNQIMQIQTNSLKNIQSLEKVVLEISSFCSHGFLAQVIIAEMLSNKFKNVSYIEKIANLLKQFSIQYQDAAIQTVTTIITKMNQVMSLITFHRLFEEEKAKFTIITYDLKVIQGNESIKYALYNFYTRGSFLIIFNNSEFINIRRKEIIDCMEQFLIENVTINDTVEQLNRFQSCLFHLNPRNKFEFENIDEIWVGLCRIFEAFFYSRSHPFKNEKEIVLHMHSDLNSLSFLYYFLNHIQFIKDQNRKEKFEVEIFKFLVIQCRKRMDNEHNGYAQLAQEISQQELWPIFSLPYRFMTVYLCYLYQKCNGNIFEFKGLIDNYSKQCQPGALELVLCRMSKEFATCYLFFKNRHVEPDSVAEFFEMVIRKEKSYTRICYDISLEYRKPTIGLHDIDITGLQMSILLAQDKKKVLEFIGQGMALQNIFDQSKRNQELNLIEQLHQKSLLLREVVYFELILIINSDVLSFANVLYNIFGDKAKKYYKLPFQLAIINQFNAQTVYKIPQLKEKLEIELNPECDNYKEIMQDICIYDSSEQHFKLKPQFKNFHDVQMFYKNSKRQGEFYSIIRERAEKETVFDCIAGNIFDLQEQIYNTNNQNIAFNQCISLDILEIECLPQIISNRMKELNITNQIDHNFMKHFCRLIFILLKQSTGNNFDTLVKDKELVNFIKKSEADTELKNCIIKLLEIINAKRNRMNMSLMFAQQNQQANNQNIDQIIKSDRAKDAQRRVMEEFQNKQKGFLVRNQEMYQNEAEKQAKGEKILNCQICQQQTSELIVIYCYLALDNLCQLYDVATNLNKVNFSEEFLTKNKDLLNGVPSPQNLSRDSQNFERRCTLSSCMHSFHGKCFTTQVNSMPNTIPKRVINPNPDMIVKEMFCSQCKTLSNTALVYLDPIFKKIQFSKSSPLIPSSENQLGSLDQVLKSISVSENSSSQHSTLKKEYNEQEYFDYITLYVVDMEDSIKSRKKNIEHFLVDFKVKDIKFIENLEQAIKIFIQKFYDLSILICNEDIQTILTQAYQYQLDLAFSNGISEFLSKNIIISKAILQNLSLVQCVHDADYSIYTKAQERILLHLNKFHSFNFVLSQKLLKQNFSFDDIWRQVAADLYLIYNNDQYRLKQLIRAFALLYLQYIQIFYAFLLAKQREFPQLTIEKLKNMYEEDLEFRLSCQIFSLPYLRLVMATFITMFEFNEEVISNNLTKKYIDEEKELEVYEDILGKDFTNINFESIMKTSNSQNFWQLYMNDLNNLNNTQKLQPFLEKNPCFKFSFVYLGENYMQFHRFHYKPCCLCNRYSPKTKLVLCLICGQVMCVVDCNLQQDQIPEQGNLSNHSLSYHEGKTIFLSLQNQEIIFIDYPKGVAQKTPIFLDEIGQPIDLAVNEDWERFTINKKKLDSLRQILFNRKLPQHIRQILWYEDPNTKCIDQKY</sequence>
<dbReference type="EMBL" id="GG662665">
    <property type="protein sequence ID" value="EAR85479.1"/>
    <property type="molecule type" value="Genomic_DNA"/>
</dbReference>